<accession>A0A853KVR4</accession>
<gene>
    <name evidence="1" type="ORF">TH4_18485</name>
</gene>
<sequence length="138" mass="14677">MFESILKWANAAAPALGAAASAYSAYEAIQSSKRQSSLINEQANRQAAATRRDAQRLKANQRARFSAAGVTLEGTAKDILDETDALAEQDVADILYYGNQSANQARKSGRATAIGNSLSGAGSLLGGYKTWRELGFFN</sequence>
<dbReference type="RefSeq" id="WP_064782205.1">
    <property type="nucleotide sequence ID" value="NZ_JPVZ01000011.1"/>
</dbReference>
<reference evidence="1 2" key="1">
    <citation type="submission" date="2014-07" db="EMBL/GenBank/DDBJ databases">
        <title>Draft genome sequence of Thalassospira tepidiphila 1-1B.</title>
        <authorList>
            <person name="Lai Q."/>
            <person name="Shao Z."/>
        </authorList>
    </citation>
    <scope>NUCLEOTIDE SEQUENCE [LARGE SCALE GENOMIC DNA]</scope>
    <source>
        <strain evidence="1 2">MCCC 1A03514</strain>
    </source>
</reference>
<proteinExistence type="predicted"/>
<evidence type="ECO:0000313" key="2">
    <source>
        <dbReference type="Proteomes" id="UP000094009"/>
    </source>
</evidence>
<organism evidence="1 2">
    <name type="scientific">Thalassospira tepidiphila MCCC 1A03514</name>
    <dbReference type="NCBI Taxonomy" id="1177930"/>
    <lineage>
        <taxon>Bacteria</taxon>
        <taxon>Pseudomonadati</taxon>
        <taxon>Pseudomonadota</taxon>
        <taxon>Alphaproteobacteria</taxon>
        <taxon>Rhodospirillales</taxon>
        <taxon>Thalassospiraceae</taxon>
        <taxon>Thalassospira</taxon>
    </lineage>
</organism>
<comment type="caution">
    <text evidence="1">The sequence shown here is derived from an EMBL/GenBank/DDBJ whole genome shotgun (WGS) entry which is preliminary data.</text>
</comment>
<dbReference type="EMBL" id="JPVZ01000011">
    <property type="protein sequence ID" value="OAZ08046.1"/>
    <property type="molecule type" value="Genomic_DNA"/>
</dbReference>
<evidence type="ECO:0000313" key="1">
    <source>
        <dbReference type="EMBL" id="OAZ08046.1"/>
    </source>
</evidence>
<protein>
    <submittedName>
        <fullName evidence="1">Uncharacterized protein</fullName>
    </submittedName>
</protein>
<name>A0A853KVR4_9PROT</name>
<dbReference type="Proteomes" id="UP000094009">
    <property type="component" value="Unassembled WGS sequence"/>
</dbReference>
<dbReference type="AlphaFoldDB" id="A0A853KVR4"/>